<dbReference type="InterPro" id="IPR050535">
    <property type="entry name" value="DNA_Repair-Maintenance_Comp"/>
</dbReference>
<name>A0A0D1EDE3_9RHOB</name>
<dbReference type="AlphaFoldDB" id="A0A0D1EDE3"/>
<dbReference type="EMBL" id="JYFE01000060">
    <property type="protein sequence ID" value="KIT14951.1"/>
    <property type="molecule type" value="Genomic_DNA"/>
</dbReference>
<dbReference type="RefSeq" id="WP_052501016.1">
    <property type="nucleotide sequence ID" value="NZ_FZPF01000001.1"/>
</dbReference>
<dbReference type="OrthoDB" id="9773856at2"/>
<dbReference type="InterPro" id="IPR041796">
    <property type="entry name" value="Mre11_N"/>
</dbReference>
<dbReference type="GO" id="GO:0016787">
    <property type="term" value="F:hydrolase activity"/>
    <property type="evidence" value="ECO:0007669"/>
    <property type="project" value="UniProtKB-KW"/>
</dbReference>
<dbReference type="PATRIC" id="fig|935700.4.peg.3384"/>
<dbReference type="Gene3D" id="3.60.21.10">
    <property type="match status" value="1"/>
</dbReference>
<dbReference type="InterPro" id="IPR029052">
    <property type="entry name" value="Metallo-depent_PP-like"/>
</dbReference>
<protein>
    <submittedName>
        <fullName evidence="3">YhaO protein</fullName>
    </submittedName>
</protein>
<keyword evidence="4" id="KW-1185">Reference proteome</keyword>
<evidence type="ECO:0000313" key="3">
    <source>
        <dbReference type="EMBL" id="KIT14951.1"/>
    </source>
</evidence>
<dbReference type="PANTHER" id="PTHR30337:SF7">
    <property type="entry name" value="PHOSPHOESTERASE"/>
    <property type="match status" value="1"/>
</dbReference>
<dbReference type="STRING" id="935700.jaqu_32760"/>
<keyword evidence="1" id="KW-0378">Hydrolase</keyword>
<sequence>MKFLHSADLHLGSPLRAAGARDAGAVLDRAVGGVVERIADLALREKVQAVILAGDIFDSDAPDVTLRARFLAQLRRLTGAGIAVIAIRGNHDELLDLGRFGPPGDGIFLLDRETPTALVGDVAFHGLGFEGRAPRSTLPDYPAAHPGRLNVGLMHTSLDGAPGHDPYAPCRTGDLLAHGYDYWALGHIHKRSERVDQGVAVVMPGIPQGRHINEDAGGTVTLATLGGNPDLRQVPVETVRWERRELDAQDLDEGDLLNAFAALPEGPPFRMVRWVARGAVLPEGELLDLAREAIEGRDDVAVEAVRRAAPPPPEAGILTDLMMQEVQRASYLDEAKAFLSEWRDALPSEIRDELAEEHLDDLIAEGLAAATQAVRGA</sequence>
<feature type="domain" description="Calcineurin-like phosphoesterase" evidence="2">
    <location>
        <begin position="1"/>
        <end position="190"/>
    </location>
</feature>
<evidence type="ECO:0000259" key="2">
    <source>
        <dbReference type="Pfam" id="PF00149"/>
    </source>
</evidence>
<accession>A0A0D1EDE3</accession>
<reference evidence="3 4" key="1">
    <citation type="submission" date="2015-02" db="EMBL/GenBank/DDBJ databases">
        <title>Genome Sequence of Jannaschia aquimarina DSM28248, a member of the Roseobacter clade.</title>
        <authorList>
            <person name="Voget S."/>
            <person name="Daniel R."/>
        </authorList>
    </citation>
    <scope>NUCLEOTIDE SEQUENCE [LARGE SCALE GENOMIC DNA]</scope>
    <source>
        <strain evidence="3 4">GSW-M26</strain>
    </source>
</reference>
<dbReference type="InterPro" id="IPR004843">
    <property type="entry name" value="Calcineurin-like_PHP"/>
</dbReference>
<evidence type="ECO:0000256" key="1">
    <source>
        <dbReference type="ARBA" id="ARBA00022801"/>
    </source>
</evidence>
<gene>
    <name evidence="3" type="primary">yhaO</name>
    <name evidence="3" type="ORF">jaqu_32760</name>
</gene>
<dbReference type="SUPFAM" id="SSF56300">
    <property type="entry name" value="Metallo-dependent phosphatases"/>
    <property type="match status" value="1"/>
</dbReference>
<proteinExistence type="predicted"/>
<dbReference type="Pfam" id="PF00149">
    <property type="entry name" value="Metallophos"/>
    <property type="match status" value="1"/>
</dbReference>
<dbReference type="CDD" id="cd00840">
    <property type="entry name" value="MPP_Mre11_N"/>
    <property type="match status" value="1"/>
</dbReference>
<organism evidence="3 4">
    <name type="scientific">Jannaschia aquimarina</name>
    <dbReference type="NCBI Taxonomy" id="935700"/>
    <lineage>
        <taxon>Bacteria</taxon>
        <taxon>Pseudomonadati</taxon>
        <taxon>Pseudomonadota</taxon>
        <taxon>Alphaproteobacteria</taxon>
        <taxon>Rhodobacterales</taxon>
        <taxon>Roseobacteraceae</taxon>
        <taxon>Jannaschia</taxon>
    </lineage>
</organism>
<dbReference type="Proteomes" id="UP000032232">
    <property type="component" value="Unassembled WGS sequence"/>
</dbReference>
<evidence type="ECO:0000313" key="4">
    <source>
        <dbReference type="Proteomes" id="UP000032232"/>
    </source>
</evidence>
<dbReference type="PANTHER" id="PTHR30337">
    <property type="entry name" value="COMPONENT OF ATP-DEPENDENT DSDNA EXONUCLEASE"/>
    <property type="match status" value="1"/>
</dbReference>
<comment type="caution">
    <text evidence="3">The sequence shown here is derived from an EMBL/GenBank/DDBJ whole genome shotgun (WGS) entry which is preliminary data.</text>
</comment>